<organism evidence="11 12">
    <name type="scientific">Rhizobium multihospitium</name>
    <dbReference type="NCBI Taxonomy" id="410764"/>
    <lineage>
        <taxon>Bacteria</taxon>
        <taxon>Pseudomonadati</taxon>
        <taxon>Pseudomonadota</taxon>
        <taxon>Alphaproteobacteria</taxon>
        <taxon>Hyphomicrobiales</taxon>
        <taxon>Rhizobiaceae</taxon>
        <taxon>Rhizobium/Agrobacterium group</taxon>
        <taxon>Rhizobium</taxon>
    </lineage>
</organism>
<feature type="domain" description="CN hydrolase" evidence="10">
    <location>
        <begin position="203"/>
        <end position="415"/>
    </location>
</feature>
<evidence type="ECO:0000256" key="2">
    <source>
        <dbReference type="ARBA" id="ARBA00010065"/>
    </source>
</evidence>
<evidence type="ECO:0000256" key="8">
    <source>
        <dbReference type="ARBA" id="ARBA00023315"/>
    </source>
</evidence>
<evidence type="ECO:0000313" key="11">
    <source>
        <dbReference type="EMBL" id="SCB33505.1"/>
    </source>
</evidence>
<dbReference type="GO" id="GO:0016410">
    <property type="term" value="F:N-acyltransferase activity"/>
    <property type="evidence" value="ECO:0007669"/>
    <property type="project" value="InterPro"/>
</dbReference>
<dbReference type="InterPro" id="IPR036526">
    <property type="entry name" value="C-N_Hydrolase_sf"/>
</dbReference>
<keyword evidence="6 9" id="KW-1133">Transmembrane helix</keyword>
<dbReference type="InterPro" id="IPR004563">
    <property type="entry name" value="Apolipo_AcylTrfase"/>
</dbReference>
<dbReference type="OrthoDB" id="9811121at2"/>
<feature type="transmembrane region" description="Helical" evidence="9">
    <location>
        <begin position="49"/>
        <end position="68"/>
    </location>
</feature>
<sequence length="455" mass="48829">MKMGGVIAALVSGAVLAVSRDTGHLGFLVLVGPIPLFLHVLGERRALNTFVLAYLVGLMAEAGPLYFYGGIIPMVYGIVALLALFFALSVLLMWIFYPRSPTLAVFAYAVATGAIELLYSYVSPNGSFGALGYALVDVLPLLQIASLAGLSGLSFLAAIIPAGIATLIRRPTDYLAASAWILPVLAALLFGYWRLAQPDGEAVRVALLSNDEFAGAATDEPDRNDAIVADFRQNIEQVASQRPAYIVMPEKMFLPTPEFAQLSVKLNTRIVAGIDRPLGNGRRSNTAELTRPDLSALTYDKHYLIPGLEGEYVAGKDLVSVDRVGIAICKDMDFPQFLRTYRSRHIRLLLVPAWDFIADAKLHGKMAIVRGVENGFAVARTASQGLLTLSDSRGRIIAETSSAKGQGNLVDAVPLGTGDTFYASNGDAFGWSLVIVCGGLLFTLLVVRVEPHKDA</sequence>
<evidence type="ECO:0000259" key="10">
    <source>
        <dbReference type="PROSITE" id="PS50263"/>
    </source>
</evidence>
<dbReference type="Pfam" id="PF20154">
    <property type="entry name" value="LNT_N"/>
    <property type="match status" value="1"/>
</dbReference>
<dbReference type="PANTHER" id="PTHR38686:SF1">
    <property type="entry name" value="APOLIPOPROTEIN N-ACYLTRANSFERASE"/>
    <property type="match status" value="1"/>
</dbReference>
<gene>
    <name evidence="11" type="ORF">GA0061103_4631</name>
</gene>
<keyword evidence="5 9" id="KW-0812">Transmembrane</keyword>
<evidence type="ECO:0000256" key="5">
    <source>
        <dbReference type="ARBA" id="ARBA00022692"/>
    </source>
</evidence>
<comment type="similarity">
    <text evidence="2">Belongs to the CN hydrolase family. Apolipoprotein N-acyltransferase subfamily.</text>
</comment>
<evidence type="ECO:0000256" key="9">
    <source>
        <dbReference type="SAM" id="Phobius"/>
    </source>
</evidence>
<dbReference type="GO" id="GO:0005886">
    <property type="term" value="C:plasma membrane"/>
    <property type="evidence" value="ECO:0007669"/>
    <property type="project" value="UniProtKB-SubCell"/>
</dbReference>
<protein>
    <submittedName>
        <fullName evidence="11">Apolipoprotein N-acyltransferase</fullName>
    </submittedName>
</protein>
<evidence type="ECO:0000313" key="12">
    <source>
        <dbReference type="Proteomes" id="UP000199101"/>
    </source>
</evidence>
<evidence type="ECO:0000256" key="4">
    <source>
        <dbReference type="ARBA" id="ARBA00022679"/>
    </source>
</evidence>
<feature type="transmembrane region" description="Helical" evidence="9">
    <location>
        <begin position="103"/>
        <end position="122"/>
    </location>
</feature>
<feature type="transmembrane region" description="Helical" evidence="9">
    <location>
        <begin position="174"/>
        <end position="193"/>
    </location>
</feature>
<dbReference type="InterPro" id="IPR003010">
    <property type="entry name" value="C-N_Hydrolase"/>
</dbReference>
<proteinExistence type="inferred from homology"/>
<evidence type="ECO:0000256" key="7">
    <source>
        <dbReference type="ARBA" id="ARBA00023136"/>
    </source>
</evidence>
<dbReference type="PROSITE" id="PS50263">
    <property type="entry name" value="CN_HYDROLASE"/>
    <property type="match status" value="1"/>
</dbReference>
<feature type="transmembrane region" description="Helical" evidence="9">
    <location>
        <begin position="142"/>
        <end position="167"/>
    </location>
</feature>
<dbReference type="EMBL" id="FMAG01000004">
    <property type="protein sequence ID" value="SCB33505.1"/>
    <property type="molecule type" value="Genomic_DNA"/>
</dbReference>
<evidence type="ECO:0000256" key="3">
    <source>
        <dbReference type="ARBA" id="ARBA00022475"/>
    </source>
</evidence>
<keyword evidence="3" id="KW-1003">Cell membrane</keyword>
<keyword evidence="11" id="KW-0449">Lipoprotein</keyword>
<dbReference type="Gene3D" id="3.60.110.10">
    <property type="entry name" value="Carbon-nitrogen hydrolase"/>
    <property type="match status" value="1"/>
</dbReference>
<dbReference type="InterPro" id="IPR045378">
    <property type="entry name" value="LNT_N"/>
</dbReference>
<evidence type="ECO:0000256" key="6">
    <source>
        <dbReference type="ARBA" id="ARBA00022989"/>
    </source>
</evidence>
<evidence type="ECO:0000256" key="1">
    <source>
        <dbReference type="ARBA" id="ARBA00004651"/>
    </source>
</evidence>
<accession>A0A1C3W0U2</accession>
<dbReference type="STRING" id="410764.GA0061103_4631"/>
<dbReference type="GO" id="GO:0042158">
    <property type="term" value="P:lipoprotein biosynthetic process"/>
    <property type="evidence" value="ECO:0007669"/>
    <property type="project" value="InterPro"/>
</dbReference>
<feature type="transmembrane region" description="Helical" evidence="9">
    <location>
        <begin position="27"/>
        <end position="42"/>
    </location>
</feature>
<keyword evidence="8 11" id="KW-0012">Acyltransferase</keyword>
<reference evidence="12" key="1">
    <citation type="submission" date="2016-08" db="EMBL/GenBank/DDBJ databases">
        <authorList>
            <person name="Varghese N."/>
            <person name="Submissions Spin"/>
        </authorList>
    </citation>
    <scope>NUCLEOTIDE SEQUENCE [LARGE SCALE GENOMIC DNA]</scope>
    <source>
        <strain evidence="12">HAMBI 2975</strain>
    </source>
</reference>
<keyword evidence="4 11" id="KW-0808">Transferase</keyword>
<dbReference type="Proteomes" id="UP000199101">
    <property type="component" value="Unassembled WGS sequence"/>
</dbReference>
<keyword evidence="12" id="KW-1185">Reference proteome</keyword>
<dbReference type="SUPFAM" id="SSF56317">
    <property type="entry name" value="Carbon-nitrogen hydrolase"/>
    <property type="match status" value="1"/>
</dbReference>
<feature type="transmembrane region" description="Helical" evidence="9">
    <location>
        <begin position="428"/>
        <end position="447"/>
    </location>
</feature>
<feature type="transmembrane region" description="Helical" evidence="9">
    <location>
        <begin position="74"/>
        <end position="96"/>
    </location>
</feature>
<keyword evidence="7 9" id="KW-0472">Membrane</keyword>
<dbReference type="AlphaFoldDB" id="A0A1C3W0U2"/>
<comment type="subcellular location">
    <subcellularLocation>
        <location evidence="1">Cell membrane</location>
        <topology evidence="1">Multi-pass membrane protein</topology>
    </subcellularLocation>
</comment>
<name>A0A1C3W0U2_9HYPH</name>
<dbReference type="PANTHER" id="PTHR38686">
    <property type="entry name" value="APOLIPOPROTEIN N-ACYLTRANSFERASE"/>
    <property type="match status" value="1"/>
</dbReference>